<dbReference type="CDD" id="cd00093">
    <property type="entry name" value="HTH_XRE"/>
    <property type="match status" value="1"/>
</dbReference>
<dbReference type="EMBL" id="JARXVC010000010">
    <property type="protein sequence ID" value="MDH6282596.1"/>
    <property type="molecule type" value="Genomic_DNA"/>
</dbReference>
<evidence type="ECO:0000313" key="3">
    <source>
        <dbReference type="Proteomes" id="UP001160334"/>
    </source>
</evidence>
<keyword evidence="3" id="KW-1185">Reference proteome</keyword>
<evidence type="ECO:0000313" key="2">
    <source>
        <dbReference type="EMBL" id="MDH6282596.1"/>
    </source>
</evidence>
<comment type="caution">
    <text evidence="2">The sequence shown here is derived from an EMBL/GenBank/DDBJ whole genome shotgun (WGS) entry which is preliminary data.</text>
</comment>
<organism evidence="2 3">
    <name type="scientific">Prescottella agglutinans</name>
    <dbReference type="NCBI Taxonomy" id="1644129"/>
    <lineage>
        <taxon>Bacteria</taxon>
        <taxon>Bacillati</taxon>
        <taxon>Actinomycetota</taxon>
        <taxon>Actinomycetes</taxon>
        <taxon>Mycobacteriales</taxon>
        <taxon>Nocardiaceae</taxon>
        <taxon>Prescottella</taxon>
    </lineage>
</organism>
<gene>
    <name evidence="2" type="ORF">M2280_003827</name>
</gene>
<dbReference type="SUPFAM" id="SSF47413">
    <property type="entry name" value="lambda repressor-like DNA-binding domains"/>
    <property type="match status" value="1"/>
</dbReference>
<sequence>MAEKKNPLGPTGEVVAHNIRRLRDAANLTYAELGRRLEANGRTIPTLGLRKIESGERRVDADDLVALALALGVTPIALLMPVEASLTDAVDVTVTGLKGISTSRQVWEWLRGFYPIDHPGNQHEITPDVAAFRRASFPAWAVLEDHSGLNPDQRVARKAQAALDERKLAEIVMAEVRRQMEAARGDD</sequence>
<feature type="domain" description="HTH cro/C1-type" evidence="1">
    <location>
        <begin position="19"/>
        <end position="78"/>
    </location>
</feature>
<dbReference type="RefSeq" id="WP_280761892.1">
    <property type="nucleotide sequence ID" value="NZ_JARXVC010000010.1"/>
</dbReference>
<protein>
    <submittedName>
        <fullName evidence="2">Transcriptional regulator with XRE-family HTH domain</fullName>
    </submittedName>
</protein>
<proteinExistence type="predicted"/>
<dbReference type="InterPro" id="IPR010982">
    <property type="entry name" value="Lambda_DNA-bd_dom_sf"/>
</dbReference>
<dbReference type="InterPro" id="IPR001387">
    <property type="entry name" value="Cro/C1-type_HTH"/>
</dbReference>
<evidence type="ECO:0000259" key="1">
    <source>
        <dbReference type="PROSITE" id="PS50943"/>
    </source>
</evidence>
<accession>A0ABT6ME68</accession>
<dbReference type="PROSITE" id="PS50943">
    <property type="entry name" value="HTH_CROC1"/>
    <property type="match status" value="1"/>
</dbReference>
<reference evidence="2 3" key="1">
    <citation type="submission" date="2023-04" db="EMBL/GenBank/DDBJ databases">
        <title>Forest soil microbial communities from Buena Vista Peninsula, Colon Province, Panama.</title>
        <authorList>
            <person name="Bouskill N."/>
        </authorList>
    </citation>
    <scope>NUCLEOTIDE SEQUENCE [LARGE SCALE GENOMIC DNA]</scope>
    <source>
        <strain evidence="2 3">CFH S0262</strain>
    </source>
</reference>
<name>A0ABT6ME68_9NOCA</name>
<dbReference type="SMART" id="SM00530">
    <property type="entry name" value="HTH_XRE"/>
    <property type="match status" value="1"/>
</dbReference>
<dbReference type="Proteomes" id="UP001160334">
    <property type="component" value="Unassembled WGS sequence"/>
</dbReference>
<dbReference type="Gene3D" id="1.10.260.40">
    <property type="entry name" value="lambda repressor-like DNA-binding domains"/>
    <property type="match status" value="1"/>
</dbReference>
<dbReference type="Pfam" id="PF13560">
    <property type="entry name" value="HTH_31"/>
    <property type="match status" value="1"/>
</dbReference>